<dbReference type="PROSITE" id="PS00299">
    <property type="entry name" value="UBIQUITIN_1"/>
    <property type="match status" value="1"/>
</dbReference>
<evidence type="ECO:0000313" key="5">
    <source>
        <dbReference type="Ensembl" id="ENSOANP00000018319.2"/>
    </source>
</evidence>
<dbReference type="eggNOG" id="KOG0009">
    <property type="taxonomic scope" value="Eukaryota"/>
</dbReference>
<dbReference type="GO" id="GO:0050830">
    <property type="term" value="P:defense response to Gram-positive bacterium"/>
    <property type="evidence" value="ECO:0007669"/>
    <property type="project" value="Ensembl"/>
</dbReference>
<dbReference type="Gene3D" id="3.10.20.90">
    <property type="entry name" value="Phosphatidylinositol 3-kinase Catalytic Subunit, Chain A, domain 1"/>
    <property type="match status" value="1"/>
</dbReference>
<dbReference type="KEGG" id="oaa:100091108"/>
<dbReference type="FunCoup" id="F7AVD7">
    <property type="interactions" value="1182"/>
</dbReference>
<feature type="compositionally biased region" description="Basic residues" evidence="3">
    <location>
        <begin position="97"/>
        <end position="110"/>
    </location>
</feature>
<dbReference type="CDD" id="cd01793">
    <property type="entry name" value="Ubl_FUBI"/>
    <property type="match status" value="1"/>
</dbReference>
<keyword evidence="2" id="KW-0687">Ribonucleoprotein</keyword>
<dbReference type="GO" id="GO:0061844">
    <property type="term" value="P:antimicrobial humoral immune response mediated by antimicrobial peptide"/>
    <property type="evidence" value="ECO:0007669"/>
    <property type="project" value="Ensembl"/>
</dbReference>
<dbReference type="GO" id="GO:0003735">
    <property type="term" value="F:structural constituent of ribosome"/>
    <property type="evidence" value="ECO:0007669"/>
    <property type="project" value="Ensembl"/>
</dbReference>
<evidence type="ECO:0000259" key="4">
    <source>
        <dbReference type="PROSITE" id="PS50053"/>
    </source>
</evidence>
<dbReference type="OMA" id="HIIDCKE"/>
<gene>
    <name evidence="5" type="primary">FAU</name>
</gene>
<evidence type="ECO:0000256" key="3">
    <source>
        <dbReference type="SAM" id="MobiDB-lite"/>
    </source>
</evidence>
<dbReference type="GO" id="GO:0022627">
    <property type="term" value="C:cytosolic small ribosomal subunit"/>
    <property type="evidence" value="ECO:0000318"/>
    <property type="project" value="GO_Central"/>
</dbReference>
<dbReference type="SMART" id="SM00213">
    <property type="entry name" value="UBQ"/>
    <property type="match status" value="1"/>
</dbReference>
<dbReference type="PANTHER" id="PTHR12650:SF37">
    <property type="entry name" value="40S RIBOSOMAL PROTEIN S30-RELATED"/>
    <property type="match status" value="1"/>
</dbReference>
<evidence type="ECO:0000256" key="2">
    <source>
        <dbReference type="ARBA" id="ARBA00023274"/>
    </source>
</evidence>
<dbReference type="InterPro" id="IPR019954">
    <property type="entry name" value="Ubiquitin_CS"/>
</dbReference>
<evidence type="ECO:0000256" key="1">
    <source>
        <dbReference type="ARBA" id="ARBA00022980"/>
    </source>
</evidence>
<dbReference type="RefSeq" id="XP_001512334.1">
    <property type="nucleotide sequence ID" value="XM_001512284.4"/>
</dbReference>
<dbReference type="CTD" id="2197"/>
<dbReference type="PROSITE" id="PS50053">
    <property type="entry name" value="UBIQUITIN_2"/>
    <property type="match status" value="1"/>
</dbReference>
<dbReference type="GeneID" id="100091108"/>
<dbReference type="InterPro" id="IPR029071">
    <property type="entry name" value="Ubiquitin-like_domsf"/>
</dbReference>
<name>F7AVD7_ORNAN</name>
<dbReference type="FunFam" id="3.10.20.90:FF:000114">
    <property type="entry name" value="40S ribosomal protein S30"/>
    <property type="match status" value="1"/>
</dbReference>
<dbReference type="Proteomes" id="UP000002279">
    <property type="component" value="Chromosome 3"/>
</dbReference>
<organism evidence="5 6">
    <name type="scientific">Ornithorhynchus anatinus</name>
    <name type="common">Duckbill platypus</name>
    <dbReference type="NCBI Taxonomy" id="9258"/>
    <lineage>
        <taxon>Eukaryota</taxon>
        <taxon>Metazoa</taxon>
        <taxon>Chordata</taxon>
        <taxon>Craniata</taxon>
        <taxon>Vertebrata</taxon>
        <taxon>Euteleostomi</taxon>
        <taxon>Mammalia</taxon>
        <taxon>Monotremata</taxon>
        <taxon>Ornithorhynchidae</taxon>
        <taxon>Ornithorhynchus</taxon>
    </lineage>
</organism>
<dbReference type="PANTHER" id="PTHR12650">
    <property type="entry name" value="40S RIBOSOMAL PROTEIN S30/UBIQUITIN-LIKE PROTEIN FUBI"/>
    <property type="match status" value="1"/>
</dbReference>
<keyword evidence="6" id="KW-1185">Reference proteome</keyword>
<dbReference type="InterPro" id="IPR006846">
    <property type="entry name" value="Ribosomal_eS30"/>
</dbReference>
<feature type="domain" description="Ubiquitin-like" evidence="4">
    <location>
        <begin position="1"/>
        <end position="74"/>
    </location>
</feature>
<dbReference type="GO" id="GO:0006412">
    <property type="term" value="P:translation"/>
    <property type="evidence" value="ECO:0007669"/>
    <property type="project" value="InterPro"/>
</dbReference>
<dbReference type="Ensembl" id="ENSOANT00000018322.4">
    <property type="protein sequence ID" value="ENSOANP00000018319.2"/>
    <property type="gene ID" value="ENSOANG00000011562.4"/>
</dbReference>
<dbReference type="GeneTree" id="ENSGT00390000007479"/>
<dbReference type="eggNOG" id="KOG0001">
    <property type="taxonomic scope" value="Eukaryota"/>
</dbReference>
<dbReference type="AlphaFoldDB" id="F7AVD7"/>
<dbReference type="OrthoDB" id="199599at2759"/>
<accession>F7AVD7</accession>
<evidence type="ECO:0000313" key="6">
    <source>
        <dbReference type="Proteomes" id="UP000002279"/>
    </source>
</evidence>
<keyword evidence="1" id="KW-0689">Ribosomal protein</keyword>
<feature type="region of interest" description="Disordered" evidence="3">
    <location>
        <begin position="84"/>
        <end position="110"/>
    </location>
</feature>
<dbReference type="GO" id="GO:0002227">
    <property type="term" value="P:innate immune response in mucosa"/>
    <property type="evidence" value="ECO:0007669"/>
    <property type="project" value="Ensembl"/>
</dbReference>
<sequence length="133" mass="14434">MQLFVRARDLHTLQVTGQETVAQIKARVASLEGIAAEDQVLLLGGSPLEDEAILAQCGVEALCTLEVVGRMLGGKVHGSLARAGKVRGQTPKVAKQEKKKKKTGRAKRRMQYNRRFVNVVPTFGKKKGPNANS</sequence>
<reference evidence="5" key="2">
    <citation type="submission" date="2025-08" db="UniProtKB">
        <authorList>
            <consortium name="Ensembl"/>
        </authorList>
    </citation>
    <scope>IDENTIFICATION</scope>
    <source>
        <strain evidence="5">Glennie</strain>
    </source>
</reference>
<dbReference type="HOGENOM" id="CLU_010412_5_0_1"/>
<dbReference type="Bgee" id="ENSOANG00000011562">
    <property type="expression patterns" value="Expressed in cerebellum and 7 other cell types or tissues"/>
</dbReference>
<reference evidence="5 6" key="1">
    <citation type="journal article" date="2008" name="Nature">
        <title>Genome analysis of the platypus reveals unique signatures of evolution.</title>
        <authorList>
            <person name="Warren W.C."/>
            <person name="Hillier L.W."/>
            <person name="Marshall Graves J.A."/>
            <person name="Birney E."/>
            <person name="Ponting C.P."/>
            <person name="Grutzner F."/>
            <person name="Belov K."/>
            <person name="Miller W."/>
            <person name="Clarke L."/>
            <person name="Chinwalla A.T."/>
            <person name="Yang S.P."/>
            <person name="Heger A."/>
            <person name="Locke D.P."/>
            <person name="Miethke P."/>
            <person name="Waters P.D."/>
            <person name="Veyrunes F."/>
            <person name="Fulton L."/>
            <person name="Fulton B."/>
            <person name="Graves T."/>
            <person name="Wallis J."/>
            <person name="Puente X.S."/>
            <person name="Lopez-Otin C."/>
            <person name="Ordonez G.R."/>
            <person name="Eichler E.E."/>
            <person name="Chen L."/>
            <person name="Cheng Z."/>
            <person name="Deakin J.E."/>
            <person name="Alsop A."/>
            <person name="Thompson K."/>
            <person name="Kirby P."/>
            <person name="Papenfuss A.T."/>
            <person name="Wakefield M.J."/>
            <person name="Olender T."/>
            <person name="Lancet D."/>
            <person name="Huttley G.A."/>
            <person name="Smit A.F."/>
            <person name="Pask A."/>
            <person name="Temple-Smith P."/>
            <person name="Batzer M.A."/>
            <person name="Walker J.A."/>
            <person name="Konkel M.K."/>
            <person name="Harris R.S."/>
            <person name="Whittington C.M."/>
            <person name="Wong E.S."/>
            <person name="Gemmell N.J."/>
            <person name="Buschiazzo E."/>
            <person name="Vargas Jentzsch I.M."/>
            <person name="Merkel A."/>
            <person name="Schmitz J."/>
            <person name="Zemann A."/>
            <person name="Churakov G."/>
            <person name="Kriegs J.O."/>
            <person name="Brosius J."/>
            <person name="Murchison E.P."/>
            <person name="Sachidanandam R."/>
            <person name="Smith C."/>
            <person name="Hannon G.J."/>
            <person name="Tsend-Ayush E."/>
            <person name="McMillan D."/>
            <person name="Attenborough R."/>
            <person name="Rens W."/>
            <person name="Ferguson-Smith M."/>
            <person name="Lefevre C.M."/>
            <person name="Sharp J.A."/>
            <person name="Nicholas K.R."/>
            <person name="Ray D.A."/>
            <person name="Kube M."/>
            <person name="Reinhardt R."/>
            <person name="Pringle T.H."/>
            <person name="Taylor J."/>
            <person name="Jones R.C."/>
            <person name="Nixon B."/>
            <person name="Dacheux J.L."/>
            <person name="Niwa H."/>
            <person name="Sekita Y."/>
            <person name="Huang X."/>
            <person name="Stark A."/>
            <person name="Kheradpour P."/>
            <person name="Kellis M."/>
            <person name="Flicek P."/>
            <person name="Chen Y."/>
            <person name="Webber C."/>
            <person name="Hardison R."/>
            <person name="Nelson J."/>
            <person name="Hallsworth-Pepin K."/>
            <person name="Delehaunty K."/>
            <person name="Markovic C."/>
            <person name="Minx P."/>
            <person name="Feng Y."/>
            <person name="Kremitzki C."/>
            <person name="Mitreva M."/>
            <person name="Glasscock J."/>
            <person name="Wylie T."/>
            <person name="Wohldmann P."/>
            <person name="Thiru P."/>
            <person name="Nhan M.N."/>
            <person name="Pohl C.S."/>
            <person name="Smith S.M."/>
            <person name="Hou S."/>
            <person name="Nefedov M."/>
            <person name="de Jong P.J."/>
            <person name="Renfree M.B."/>
            <person name="Mardis E.R."/>
            <person name="Wilson R.K."/>
        </authorList>
    </citation>
    <scope>NUCLEOTIDE SEQUENCE [LARGE SCALE GENOMIC DNA]</scope>
    <source>
        <strain evidence="5 6">Glennie</strain>
    </source>
</reference>
<dbReference type="InParanoid" id="F7AVD7"/>
<proteinExistence type="predicted"/>
<dbReference type="GO" id="GO:0019731">
    <property type="term" value="P:antibacterial humoral response"/>
    <property type="evidence" value="ECO:0007669"/>
    <property type="project" value="Ensembl"/>
</dbReference>
<dbReference type="STRING" id="9258.ENSOANP00000018319"/>
<dbReference type="GO" id="GO:0005615">
    <property type="term" value="C:extracellular space"/>
    <property type="evidence" value="ECO:0007669"/>
    <property type="project" value="Ensembl"/>
</dbReference>
<dbReference type="Pfam" id="PF04758">
    <property type="entry name" value="Ribosomal_S30"/>
    <property type="match status" value="1"/>
</dbReference>
<dbReference type="InterPro" id="IPR039415">
    <property type="entry name" value="FUBI"/>
</dbReference>
<dbReference type="SUPFAM" id="SSF54236">
    <property type="entry name" value="Ubiquitin-like"/>
    <property type="match status" value="1"/>
</dbReference>
<dbReference type="InterPro" id="IPR000626">
    <property type="entry name" value="Ubiquitin-like_dom"/>
</dbReference>
<dbReference type="Pfam" id="PF00240">
    <property type="entry name" value="ubiquitin"/>
    <property type="match status" value="1"/>
</dbReference>
<protein>
    <submittedName>
        <fullName evidence="5">FAU ubiquitin like and ribosomal protein S30 fusion</fullName>
    </submittedName>
</protein>
<reference evidence="5" key="3">
    <citation type="submission" date="2025-09" db="UniProtKB">
        <authorList>
            <consortium name="Ensembl"/>
        </authorList>
    </citation>
    <scope>IDENTIFICATION</scope>
    <source>
        <strain evidence="5">Glennie</strain>
    </source>
</reference>